<feature type="compositionally biased region" description="Basic residues" evidence="1">
    <location>
        <begin position="748"/>
        <end position="766"/>
    </location>
</feature>
<evidence type="ECO:0000256" key="1">
    <source>
        <dbReference type="SAM" id="MobiDB-lite"/>
    </source>
</evidence>
<dbReference type="PANTHER" id="PTHR36837:SF2">
    <property type="entry name" value="POLY(3-HYDROXYALKANOATE) POLYMERASE SUBUNIT PHAC"/>
    <property type="match status" value="1"/>
</dbReference>
<gene>
    <name evidence="2" type="ORF">R9Z33_10555</name>
</gene>
<dbReference type="Gene3D" id="3.40.50.1820">
    <property type="entry name" value="alpha/beta hydrolase"/>
    <property type="match status" value="1"/>
</dbReference>
<dbReference type="SUPFAM" id="SSF53474">
    <property type="entry name" value="alpha/beta-Hydrolases"/>
    <property type="match status" value="1"/>
</dbReference>
<dbReference type="Proteomes" id="UP001305521">
    <property type="component" value="Chromosome"/>
</dbReference>
<name>A0ABZ0PNT3_9PROT</name>
<evidence type="ECO:0000313" key="2">
    <source>
        <dbReference type="EMBL" id="WPB87302.1"/>
    </source>
</evidence>
<dbReference type="InterPro" id="IPR051321">
    <property type="entry name" value="PHA/PHB_synthase"/>
</dbReference>
<sequence>MPDHLPPRPDAPPIFWPFGAVQDYWLDAAQRAILTLDALRQRGDNQITRSQATAPHVLTFEVEVLVDGRQLARPVNYGLVRIIPPAGQRVDPAKRPFIVFDPRAGHGPGIGGMKQDSEIGVALAAGHPCYFVGFLPEPVPGQTIEDVCAAEAHFVETVIARHPEAESRPCLIGNCQAGWQIMMMASLNPELPGPILLAGAPLSYWAGVRGKNPMRYSGGLYGGSWLTAMSGDLGHGVFDGASLIANFESLNPANTYWKKLYNLYSKVDTEAPRFLDFESWWGNPVTLNAEEMQFIVDELFIGNKLSAGAIATRDGRRMDLRNIGGPIIVFCSWGDDITPPQQALGWLTDLYDTDEEMRAAGQAVVYTVHQTIGHLGIFVSGQVASREHGRFTNCMDMIEMLPPGLYEAVITEVDEDTANPELVQGKYLFRIEGRSLDDLRALGGNDAADQRRFETVARVSEINRGLYAQFMAPLLRLMSTPQSAEFLRRTHPHRMRFEMFSSRNPALAAIPALAEAVRQDRRPVEPGNPLLAMERQFSEAVAQGLDAYRDARDAMREAVFLATYGSPVLQAMVGLGAEPVGAGRRVARDLVREAAYERAAAALSHRMAEGGLPEAMLRALIHVLRAERGFDERAAHVIEALRQAQPAEKRLTLPQFRDLVRDQSQLLRMDEARALATLPGLLPEDAGVRAQAFAALRSIVLAQGGLSPEGQARLDALAEAFGAVTPALEAPAMEASAPKLAAPPARKAPVRKAPLKAPARRPRGRG</sequence>
<keyword evidence="3" id="KW-1185">Reference proteome</keyword>
<dbReference type="PANTHER" id="PTHR36837">
    <property type="entry name" value="POLY(3-HYDROXYALKANOATE) POLYMERASE SUBUNIT PHAC"/>
    <property type="match status" value="1"/>
</dbReference>
<dbReference type="Pfam" id="PF11339">
    <property type="entry name" value="DUF3141"/>
    <property type="match status" value="1"/>
</dbReference>
<dbReference type="EMBL" id="CP137852">
    <property type="protein sequence ID" value="WPB87302.1"/>
    <property type="molecule type" value="Genomic_DNA"/>
</dbReference>
<accession>A0ABZ0PNT3</accession>
<proteinExistence type="predicted"/>
<dbReference type="InterPro" id="IPR024501">
    <property type="entry name" value="DUF3141"/>
</dbReference>
<reference evidence="2 3" key="1">
    <citation type="submission" date="2023-11" db="EMBL/GenBank/DDBJ databases">
        <title>Arctic aerobic anoxygenic photoheterotroph Sediminicoccus rosea KRV36 adapts its photosynthesis to long days of polar summer.</title>
        <authorList>
            <person name="Tomasch J."/>
            <person name="Kopejtka K."/>
            <person name="Bily T."/>
            <person name="Gardiner A.T."/>
            <person name="Gardian Z."/>
            <person name="Shivaramu S."/>
            <person name="Koblizek M."/>
            <person name="Engelhardt F."/>
            <person name="Kaftan D."/>
        </authorList>
    </citation>
    <scope>NUCLEOTIDE SEQUENCE [LARGE SCALE GENOMIC DNA]</scope>
    <source>
        <strain evidence="2 3">R-30</strain>
    </source>
</reference>
<evidence type="ECO:0000313" key="3">
    <source>
        <dbReference type="Proteomes" id="UP001305521"/>
    </source>
</evidence>
<feature type="compositionally biased region" description="Low complexity" evidence="1">
    <location>
        <begin position="737"/>
        <end position="747"/>
    </location>
</feature>
<dbReference type="RefSeq" id="WP_318651255.1">
    <property type="nucleotide sequence ID" value="NZ_CP137852.1"/>
</dbReference>
<organism evidence="2 3">
    <name type="scientific">Sediminicoccus rosea</name>
    <dbReference type="NCBI Taxonomy" id="1225128"/>
    <lineage>
        <taxon>Bacteria</taxon>
        <taxon>Pseudomonadati</taxon>
        <taxon>Pseudomonadota</taxon>
        <taxon>Alphaproteobacteria</taxon>
        <taxon>Acetobacterales</taxon>
        <taxon>Roseomonadaceae</taxon>
        <taxon>Sediminicoccus</taxon>
    </lineage>
</organism>
<dbReference type="InterPro" id="IPR029058">
    <property type="entry name" value="AB_hydrolase_fold"/>
</dbReference>
<protein>
    <submittedName>
        <fullName evidence="2">DUF3141 domain-containing protein</fullName>
    </submittedName>
</protein>
<feature type="region of interest" description="Disordered" evidence="1">
    <location>
        <begin position="735"/>
        <end position="766"/>
    </location>
</feature>